<feature type="signal peptide" evidence="3">
    <location>
        <begin position="1"/>
        <end position="21"/>
    </location>
</feature>
<organism evidence="4 5">
    <name type="scientific">Steccherinum ochraceum</name>
    <dbReference type="NCBI Taxonomy" id="92696"/>
    <lineage>
        <taxon>Eukaryota</taxon>
        <taxon>Fungi</taxon>
        <taxon>Dikarya</taxon>
        <taxon>Basidiomycota</taxon>
        <taxon>Agaricomycotina</taxon>
        <taxon>Agaricomycetes</taxon>
        <taxon>Polyporales</taxon>
        <taxon>Steccherinaceae</taxon>
        <taxon>Steccherinum</taxon>
    </lineage>
</organism>
<dbReference type="PANTHER" id="PTHR23244">
    <property type="entry name" value="KELCH REPEAT DOMAIN"/>
    <property type="match status" value="1"/>
</dbReference>
<feature type="transmembrane region" description="Helical" evidence="2">
    <location>
        <begin position="570"/>
        <end position="592"/>
    </location>
</feature>
<feature type="region of interest" description="Disordered" evidence="1">
    <location>
        <begin position="618"/>
        <end position="711"/>
    </location>
</feature>
<feature type="compositionally biased region" description="Low complexity" evidence="1">
    <location>
        <begin position="453"/>
        <end position="468"/>
    </location>
</feature>
<proteinExistence type="predicted"/>
<keyword evidence="2" id="KW-0472">Membrane</keyword>
<accession>A0A4R0RXM9</accession>
<feature type="region of interest" description="Disordered" evidence="1">
    <location>
        <begin position="424"/>
        <end position="468"/>
    </location>
</feature>
<feature type="transmembrane region" description="Helical" evidence="2">
    <location>
        <begin position="771"/>
        <end position="793"/>
    </location>
</feature>
<evidence type="ECO:0000256" key="2">
    <source>
        <dbReference type="SAM" id="Phobius"/>
    </source>
</evidence>
<reference evidence="4 5" key="1">
    <citation type="submission" date="2018-11" db="EMBL/GenBank/DDBJ databases">
        <title>Genome assembly of Steccherinum ochraceum LE-BIN_3174, the white-rot fungus of the Steccherinaceae family (The Residual Polyporoid clade, Polyporales, Basidiomycota).</title>
        <authorList>
            <person name="Fedorova T.V."/>
            <person name="Glazunova O.A."/>
            <person name="Landesman E.O."/>
            <person name="Moiseenko K.V."/>
            <person name="Psurtseva N.V."/>
            <person name="Savinova O.S."/>
            <person name="Shakhova N.V."/>
            <person name="Tyazhelova T.V."/>
            <person name="Vasina D.V."/>
        </authorList>
    </citation>
    <scope>NUCLEOTIDE SEQUENCE [LARGE SCALE GENOMIC DNA]</scope>
    <source>
        <strain evidence="4 5">LE-BIN_3174</strain>
    </source>
</reference>
<dbReference type="Pfam" id="PF24681">
    <property type="entry name" value="Kelch_KLHDC2_KLHL20_DRC7"/>
    <property type="match status" value="1"/>
</dbReference>
<dbReference type="InterPro" id="IPR015915">
    <property type="entry name" value="Kelch-typ_b-propeller"/>
</dbReference>
<evidence type="ECO:0000313" key="4">
    <source>
        <dbReference type="EMBL" id="TCD70819.1"/>
    </source>
</evidence>
<keyword evidence="5" id="KW-1185">Reference proteome</keyword>
<feature type="region of interest" description="Disordered" evidence="1">
    <location>
        <begin position="840"/>
        <end position="916"/>
    </location>
</feature>
<feature type="transmembrane region" description="Helical" evidence="2">
    <location>
        <begin position="799"/>
        <end position="818"/>
    </location>
</feature>
<evidence type="ECO:0000313" key="5">
    <source>
        <dbReference type="Proteomes" id="UP000292702"/>
    </source>
</evidence>
<protein>
    <submittedName>
        <fullName evidence="4">Uncharacterized protein</fullName>
    </submittedName>
</protein>
<sequence>MSSTLFVLILCLTSSLPTVHSQPTTPSKPNVPPLQWINLTGLLGSLNGPPGLKGASLGYDANQRNLLVFGGESQQGFPSDQTYLLNLDSLQWSPPAAQQNLPQTPPPARSYAISGDDSAASYRNSHIVIGGKGADGKPLADVWEFDYTNHFWSEVTITAGGPSARWGAVGGIDIRTPPVPATASPNNTFYLAGGFDGTHVDPISDLWRLNISGVLSSNVATGVFGSWQQIPLPDNLNGKTGIAGTVVQASLDNQQRVVALGGCTTSQEASTSCLDGKDYILNADARSDSVPPTCTAPRLLPAVAANLNGGSSTYAQQVFMLLGTFNDSLWDDQGGLKSGEVAVLDVSTRGWARIQPAGDPGTSGGKPSFPSPRSGATALSYTQGLVGTNRGQYTDTIVFGGQDESGTYTADLWVLRAYNKASSSGQLTSGIDANGAGPTSSSNPSGSSPPPTSGTNPSSPSNPADPAAGVVRDVFDTSVVHKALAPASVAILFPAIVAYRLSSPSGSPSTSPHQRVYLFYFSIGISLAAFGIGVGGLASAFTSMTATTSSSSLAKRSSPSNTLTTNHGKAGLALFIGLVGIVPLLLIISACIRRNSYNSTINARQRANSGELAEKAELYPSRVASPPLTTEEGAPSEPRARAASWHNLNPWPNRNARRSSESGLDGATSPAPSSQPSFEVTNRPARTRQPSAHSMTAFAEPRPSLGKHMSDMSWPERRSLNNLNEYEYQMSQQRRGSVPPTPGTAALDIPSTRGLVAPPPFSPRMPAPFEAVIHFLLHAFLLGLSVVCLIALWTRAPKGAFAVFLAWVIIFYCIIFYFSSRGVPHESLLAVFITRVSTNPTLAPPTPTPSRPLSELGTDTVPFPGGPYAHQPPFRVAQEDEYPTSHQGHGSTEDDDDEDDDTRQRRIEEEMSRRDVSIVTVPRRKLFLTNPS</sequence>
<feature type="compositionally biased region" description="Polar residues" evidence="1">
    <location>
        <begin position="670"/>
        <end position="680"/>
    </location>
</feature>
<feature type="transmembrane region" description="Helical" evidence="2">
    <location>
        <begin position="483"/>
        <end position="501"/>
    </location>
</feature>
<feature type="transmembrane region" description="Helical" evidence="2">
    <location>
        <begin position="517"/>
        <end position="541"/>
    </location>
</feature>
<comment type="caution">
    <text evidence="4">The sequence shown here is derived from an EMBL/GenBank/DDBJ whole genome shotgun (WGS) entry which is preliminary data.</text>
</comment>
<evidence type="ECO:0000256" key="1">
    <source>
        <dbReference type="SAM" id="MobiDB-lite"/>
    </source>
</evidence>
<dbReference type="STRING" id="92696.A0A4R0RXM9"/>
<feature type="compositionally biased region" description="Low complexity" evidence="1">
    <location>
        <begin position="437"/>
        <end position="446"/>
    </location>
</feature>
<keyword evidence="2" id="KW-1133">Transmembrane helix</keyword>
<dbReference type="Gene3D" id="2.120.10.80">
    <property type="entry name" value="Kelch-type beta propeller"/>
    <property type="match status" value="2"/>
</dbReference>
<evidence type="ECO:0000256" key="3">
    <source>
        <dbReference type="SAM" id="SignalP"/>
    </source>
</evidence>
<dbReference type="AlphaFoldDB" id="A0A4R0RXM9"/>
<keyword evidence="2" id="KW-0812">Transmembrane</keyword>
<feature type="region of interest" description="Disordered" evidence="1">
    <location>
        <begin position="354"/>
        <end position="377"/>
    </location>
</feature>
<feature type="chain" id="PRO_5020932469" evidence="3">
    <location>
        <begin position="22"/>
        <end position="932"/>
    </location>
</feature>
<keyword evidence="3" id="KW-0732">Signal</keyword>
<dbReference type="OrthoDB" id="10250130at2759"/>
<dbReference type="SUPFAM" id="SSF117281">
    <property type="entry name" value="Kelch motif"/>
    <property type="match status" value="1"/>
</dbReference>
<name>A0A4R0RXM9_9APHY</name>
<dbReference type="EMBL" id="RWJN01000014">
    <property type="protein sequence ID" value="TCD70819.1"/>
    <property type="molecule type" value="Genomic_DNA"/>
</dbReference>
<gene>
    <name evidence="4" type="ORF">EIP91_001509</name>
</gene>
<feature type="compositionally biased region" description="Basic and acidic residues" evidence="1">
    <location>
        <begin position="902"/>
        <end position="916"/>
    </location>
</feature>
<dbReference type="Proteomes" id="UP000292702">
    <property type="component" value="Unassembled WGS sequence"/>
</dbReference>